<dbReference type="InterPro" id="IPR053543">
    <property type="entry name" value="Bacterial_RT"/>
</dbReference>
<dbReference type="NCBIfam" id="NF038237">
    <property type="entry name" value="retron_Ec67_fus"/>
    <property type="match status" value="1"/>
</dbReference>
<reference evidence="11 12" key="2">
    <citation type="journal article" date="2012" name="PLoS ONE">
        <title>An ancient pathway combining carbon dioxide fixation with the generation and utilization of a sodium ion gradient for ATP synthesis.</title>
        <authorList>
            <person name="Poehlein A."/>
            <person name="Schmidt S."/>
            <person name="Kaster A.K."/>
            <person name="Goenrich M."/>
            <person name="Vollmers J."/>
            <person name="Thurmer A."/>
            <person name="Bertsch J."/>
            <person name="Schuchmann K."/>
            <person name="Voigt B."/>
            <person name="Hecker M."/>
            <person name="Daniel R."/>
            <person name="Thauer R.K."/>
            <person name="Gottschalk G."/>
            <person name="Muller V."/>
        </authorList>
    </citation>
    <scope>NUCLEOTIDE SEQUENCE [LARGE SCALE GENOMIC DNA]</scope>
    <source>
        <strain evidence="12">ATCC 29683 / DSM 1030 / JCM 2381 / KCTC 1655 / WB1</strain>
    </source>
</reference>
<keyword evidence="6 11" id="KW-0695">RNA-directed DNA polymerase</keyword>
<dbReference type="PANTHER" id="PTHR34047:SF7">
    <property type="entry name" value="RNA-DIRECTED DNA POLYMERASE"/>
    <property type="match status" value="1"/>
</dbReference>
<dbReference type="CDD" id="cd03487">
    <property type="entry name" value="RT_Bac_retron_II"/>
    <property type="match status" value="1"/>
</dbReference>
<dbReference type="Gene3D" id="3.30.70.270">
    <property type="match status" value="1"/>
</dbReference>
<dbReference type="InterPro" id="IPR000477">
    <property type="entry name" value="RT_dom"/>
</dbReference>
<dbReference type="Pfam" id="PF00078">
    <property type="entry name" value="RVT_1"/>
    <property type="match status" value="1"/>
</dbReference>
<evidence type="ECO:0000256" key="9">
    <source>
        <dbReference type="ARBA" id="ARBA00048173"/>
    </source>
</evidence>
<dbReference type="InterPro" id="IPR051083">
    <property type="entry name" value="GrpII_Intron_Splice-Mob/Def"/>
</dbReference>
<sequence length="571" mass="67391">MNKFNEIKTRNDLADFLDIPRSRLTYILYGKKIENFYTSFEILKKNGGTRQIDAPNKELKIVQKKIANALWNHYKGLAKKTSSKTNFSHAFEKEKSIITNAKIHRNKRFVLNIDLEDFFHSFHFGRVRGFFEKNNNFTLPKEVATVMAQLVCYEKHLPQGAPSSPIITNLICNILDFRMLKLSRKYKFDYTRYADDLTFSSNNKYFLEKHQEIYDEISNEIERAGFRINERKTRLQYRDSKQQVTGLVVNKKINVDRVYYKKTRAMAFSLYSCGSFEIEGDQGSINQLEGRFAFINQLDRYNNKLSSEKNDFRTLNSREKQYQQFLYYKYFFANKKPLIVTEGKTDVRYLKAAMKSLCDEYPNLITKSSDTEFEFKVSFLRRTKRLNYFLNITQDGADTISSIYKFSQANNEKGYINYLEYFKKISNTNPKNPVILIFDNELNGDQSKGKNNKNKPLQKFINLINLDNESHEKFKNSLSYNILGNFHLLTNQLVNNKDQCEIEDLIESKVWNNRIGGKTFSIDKEFDLDKHFGKEIFSQYIEQNYETIDFENFKPILDNISQIIDEYNVKS</sequence>
<dbReference type="EC" id="2.7.7.49" evidence="1"/>
<evidence type="ECO:0000256" key="2">
    <source>
        <dbReference type="ARBA" id="ARBA00022679"/>
    </source>
</evidence>
<dbReference type="eggNOG" id="COG3344">
    <property type="taxonomic scope" value="Bacteria"/>
</dbReference>
<comment type="similarity">
    <text evidence="8">Belongs to the bacterial reverse transcriptase family.</text>
</comment>
<dbReference type="Proteomes" id="UP000007177">
    <property type="component" value="Chromosome"/>
</dbReference>
<accession>H6LFL0</accession>
<keyword evidence="5" id="KW-0460">Magnesium</keyword>
<evidence type="ECO:0000256" key="6">
    <source>
        <dbReference type="ARBA" id="ARBA00022918"/>
    </source>
</evidence>
<evidence type="ECO:0000256" key="4">
    <source>
        <dbReference type="ARBA" id="ARBA00022723"/>
    </source>
</evidence>
<dbReference type="STRING" id="931626.Awo_c01460"/>
<protein>
    <recommendedName>
        <fullName evidence="1">RNA-directed DNA polymerase</fullName>
        <ecNumber evidence="1">2.7.7.49</ecNumber>
    </recommendedName>
</protein>
<dbReference type="OrthoDB" id="9788687at2"/>
<name>H6LFL0_ACEWD</name>
<evidence type="ECO:0000313" key="11">
    <source>
        <dbReference type="EMBL" id="AFA46955.1"/>
    </source>
</evidence>
<keyword evidence="4" id="KW-0479">Metal-binding</keyword>
<dbReference type="GO" id="GO:0003964">
    <property type="term" value="F:RNA-directed DNA polymerase activity"/>
    <property type="evidence" value="ECO:0007669"/>
    <property type="project" value="UniProtKB-KW"/>
</dbReference>
<proteinExistence type="inferred from homology"/>
<evidence type="ECO:0000259" key="10">
    <source>
        <dbReference type="PROSITE" id="PS50878"/>
    </source>
</evidence>
<organism evidence="11 12">
    <name type="scientific">Acetobacterium woodii (strain ATCC 29683 / DSM 1030 / JCM 2381 / KCTC 1655 / WB1)</name>
    <dbReference type="NCBI Taxonomy" id="931626"/>
    <lineage>
        <taxon>Bacteria</taxon>
        <taxon>Bacillati</taxon>
        <taxon>Bacillota</taxon>
        <taxon>Clostridia</taxon>
        <taxon>Eubacteriales</taxon>
        <taxon>Eubacteriaceae</taxon>
        <taxon>Acetobacterium</taxon>
    </lineage>
</organism>
<dbReference type="PRINTS" id="PR00866">
    <property type="entry name" value="RNADNAPOLMS"/>
</dbReference>
<evidence type="ECO:0000313" key="12">
    <source>
        <dbReference type="Proteomes" id="UP000007177"/>
    </source>
</evidence>
<dbReference type="AlphaFoldDB" id="H6LFL0"/>
<dbReference type="EMBL" id="CP002987">
    <property type="protein sequence ID" value="AFA46955.1"/>
    <property type="molecule type" value="Genomic_DNA"/>
</dbReference>
<dbReference type="GO" id="GO:0003723">
    <property type="term" value="F:RNA binding"/>
    <property type="evidence" value="ECO:0007669"/>
    <property type="project" value="InterPro"/>
</dbReference>
<dbReference type="RefSeq" id="WP_014354559.1">
    <property type="nucleotide sequence ID" value="NC_016894.1"/>
</dbReference>
<dbReference type="HOGENOM" id="CLU_034461_0_0_9"/>
<reference evidence="12" key="1">
    <citation type="submission" date="2011-07" db="EMBL/GenBank/DDBJ databases">
        <title>Complete genome sequence of Acetobacterium woodii.</title>
        <authorList>
            <person name="Poehlein A."/>
            <person name="Schmidt S."/>
            <person name="Kaster A.-K."/>
            <person name="Goenrich M."/>
            <person name="Vollmers J."/>
            <person name="Thuermer A."/>
            <person name="Gottschalk G."/>
            <person name="Thauer R.K."/>
            <person name="Daniel R."/>
            <person name="Mueller V."/>
        </authorList>
    </citation>
    <scope>NUCLEOTIDE SEQUENCE [LARGE SCALE GENOMIC DNA]</scope>
    <source>
        <strain evidence="12">ATCC 29683 / DSM 1030 / JCM 2381 / KCTC 1655 / WB1</strain>
    </source>
</reference>
<dbReference type="InterPro" id="IPR043502">
    <property type="entry name" value="DNA/RNA_pol_sf"/>
</dbReference>
<keyword evidence="7" id="KW-0051">Antiviral defense</keyword>
<dbReference type="InterPro" id="IPR000123">
    <property type="entry name" value="Reverse_transcriptase_msDNA"/>
</dbReference>
<keyword evidence="12" id="KW-1185">Reference proteome</keyword>
<keyword evidence="3" id="KW-0548">Nucleotidyltransferase</keyword>
<evidence type="ECO:0000256" key="5">
    <source>
        <dbReference type="ARBA" id="ARBA00022842"/>
    </source>
</evidence>
<feature type="domain" description="Reverse transcriptase" evidence="10">
    <location>
        <begin position="43"/>
        <end position="249"/>
    </location>
</feature>
<dbReference type="PANTHER" id="PTHR34047">
    <property type="entry name" value="NUCLEAR INTRON MATURASE 1, MITOCHONDRIAL-RELATED"/>
    <property type="match status" value="1"/>
</dbReference>
<keyword evidence="2" id="KW-0808">Transferase</keyword>
<dbReference type="SUPFAM" id="SSF56672">
    <property type="entry name" value="DNA/RNA polymerases"/>
    <property type="match status" value="1"/>
</dbReference>
<evidence type="ECO:0000256" key="7">
    <source>
        <dbReference type="ARBA" id="ARBA00023118"/>
    </source>
</evidence>
<evidence type="ECO:0000256" key="3">
    <source>
        <dbReference type="ARBA" id="ARBA00022695"/>
    </source>
</evidence>
<dbReference type="InterPro" id="IPR043128">
    <property type="entry name" value="Rev_trsase/Diguanyl_cyclase"/>
</dbReference>
<evidence type="ECO:0000256" key="8">
    <source>
        <dbReference type="ARBA" id="ARBA00034120"/>
    </source>
</evidence>
<dbReference type="Gene3D" id="3.10.10.10">
    <property type="entry name" value="HIV Type 1 Reverse Transcriptase, subunit A, domain 1"/>
    <property type="match status" value="1"/>
</dbReference>
<dbReference type="KEGG" id="awo:Awo_c01460"/>
<dbReference type="GO" id="GO:0051607">
    <property type="term" value="P:defense response to virus"/>
    <property type="evidence" value="ECO:0007669"/>
    <property type="project" value="UniProtKB-KW"/>
</dbReference>
<gene>
    <name evidence="11" type="ordered locus">Awo_c01460</name>
</gene>
<comment type="catalytic activity">
    <reaction evidence="9">
        <text>DNA(n) + a 2'-deoxyribonucleoside 5'-triphosphate = DNA(n+1) + diphosphate</text>
        <dbReference type="Rhea" id="RHEA:22508"/>
        <dbReference type="Rhea" id="RHEA-COMP:17339"/>
        <dbReference type="Rhea" id="RHEA-COMP:17340"/>
        <dbReference type="ChEBI" id="CHEBI:33019"/>
        <dbReference type="ChEBI" id="CHEBI:61560"/>
        <dbReference type="ChEBI" id="CHEBI:173112"/>
        <dbReference type="EC" id="2.7.7.49"/>
    </reaction>
</comment>
<dbReference type="GO" id="GO:0046872">
    <property type="term" value="F:metal ion binding"/>
    <property type="evidence" value="ECO:0007669"/>
    <property type="project" value="UniProtKB-KW"/>
</dbReference>
<dbReference type="PROSITE" id="PS50878">
    <property type="entry name" value="RT_POL"/>
    <property type="match status" value="1"/>
</dbReference>
<evidence type="ECO:0000256" key="1">
    <source>
        <dbReference type="ARBA" id="ARBA00012493"/>
    </source>
</evidence>